<reference evidence="1" key="1">
    <citation type="submission" date="2019-11" db="EMBL/GenBank/DDBJ databases">
        <title>Microbial mats filling the niche in hypersaline microbial mats.</title>
        <authorList>
            <person name="Wong H.L."/>
            <person name="Macleod F.I."/>
            <person name="White R.A. III"/>
            <person name="Burns B.P."/>
        </authorList>
    </citation>
    <scope>NUCLEOTIDE SEQUENCE</scope>
    <source>
        <strain evidence="1">Bin_327</strain>
    </source>
</reference>
<dbReference type="Proteomes" id="UP000630660">
    <property type="component" value="Unassembled WGS sequence"/>
</dbReference>
<evidence type="ECO:0000313" key="1">
    <source>
        <dbReference type="EMBL" id="MBD3364314.1"/>
    </source>
</evidence>
<sequence length="164" mass="18342">MAIDYSNLEIDGWGHVKDSFSLVIEAAAKLLGIEVRYRTVYAMSANCFAPVLDPGESCTAWWNMVAGGALELVGARFGLSFRKVDVEMPEDSKERDARMSAVLAETAEKISQALANDEVVITSGGWKFGILNKRHREFYDDTSTKGVRIDEWIESMISKRKEQK</sequence>
<name>A0A9D5K8Y9_UNCW3</name>
<proteinExistence type="predicted"/>
<evidence type="ECO:0000313" key="2">
    <source>
        <dbReference type="Proteomes" id="UP000630660"/>
    </source>
</evidence>
<organism evidence="1 2">
    <name type="scientific">candidate division WOR-3 bacterium</name>
    <dbReference type="NCBI Taxonomy" id="2052148"/>
    <lineage>
        <taxon>Bacteria</taxon>
        <taxon>Bacteria division WOR-3</taxon>
    </lineage>
</organism>
<accession>A0A9D5K8Y9</accession>
<dbReference type="AlphaFoldDB" id="A0A9D5K8Y9"/>
<dbReference type="EMBL" id="WJKJ01000120">
    <property type="protein sequence ID" value="MBD3364314.1"/>
    <property type="molecule type" value="Genomic_DNA"/>
</dbReference>
<comment type="caution">
    <text evidence="1">The sequence shown here is derived from an EMBL/GenBank/DDBJ whole genome shotgun (WGS) entry which is preliminary data.</text>
</comment>
<gene>
    <name evidence="1" type="ORF">GF359_03770</name>
</gene>
<protein>
    <submittedName>
        <fullName evidence="1">Uncharacterized protein</fullName>
    </submittedName>
</protein>